<feature type="compositionally biased region" description="Pro residues" evidence="1">
    <location>
        <begin position="55"/>
        <end position="67"/>
    </location>
</feature>
<dbReference type="Proteomes" id="UP000638353">
    <property type="component" value="Unassembled WGS sequence"/>
</dbReference>
<keyword evidence="2" id="KW-0732">Signal</keyword>
<gene>
    <name evidence="3" type="ORF">GCM10010334_49670</name>
</gene>
<reference evidence="3" key="2">
    <citation type="submission" date="2020-09" db="EMBL/GenBank/DDBJ databases">
        <authorList>
            <person name="Sun Q."/>
            <person name="Ohkuma M."/>
        </authorList>
    </citation>
    <scope>NUCLEOTIDE SEQUENCE</scope>
    <source>
        <strain evidence="3">JCM 4637</strain>
    </source>
</reference>
<protein>
    <submittedName>
        <fullName evidence="3">Uncharacterized protein</fullName>
    </submittedName>
</protein>
<evidence type="ECO:0000256" key="2">
    <source>
        <dbReference type="SAM" id="SignalP"/>
    </source>
</evidence>
<feature type="signal peptide" evidence="2">
    <location>
        <begin position="1"/>
        <end position="33"/>
    </location>
</feature>
<accession>A0A918X1T3</accession>
<dbReference type="RefSeq" id="WP_189825200.1">
    <property type="nucleotide sequence ID" value="NZ_BMVC01000010.1"/>
</dbReference>
<evidence type="ECO:0000313" key="3">
    <source>
        <dbReference type="EMBL" id="GHD02741.1"/>
    </source>
</evidence>
<comment type="caution">
    <text evidence="3">The sequence shown here is derived from an EMBL/GenBank/DDBJ whole genome shotgun (WGS) entry which is preliminary data.</text>
</comment>
<proteinExistence type="predicted"/>
<evidence type="ECO:0000313" key="4">
    <source>
        <dbReference type="Proteomes" id="UP000638353"/>
    </source>
</evidence>
<reference evidence="3" key="1">
    <citation type="journal article" date="2014" name="Int. J. Syst. Evol. Microbiol.">
        <title>Complete genome sequence of Corynebacterium casei LMG S-19264T (=DSM 44701T), isolated from a smear-ripened cheese.</title>
        <authorList>
            <consortium name="US DOE Joint Genome Institute (JGI-PGF)"/>
            <person name="Walter F."/>
            <person name="Albersmeier A."/>
            <person name="Kalinowski J."/>
            <person name="Ruckert C."/>
        </authorList>
    </citation>
    <scope>NUCLEOTIDE SEQUENCE</scope>
    <source>
        <strain evidence="3">JCM 4637</strain>
    </source>
</reference>
<dbReference type="AlphaFoldDB" id="A0A918X1T3"/>
<sequence>MKFGSHAGRKTAAFAALLVSAALLAPGIPSAFAETGDEKGTGVEKGTGIEKGPAAPAPGPTPPPPPLTGYAAIAPGAFPTGAPEHAPAGLPRECVPTRGKTPPWVAKLPAAKAREITGKQWYKDWRATT</sequence>
<evidence type="ECO:0000256" key="1">
    <source>
        <dbReference type="SAM" id="MobiDB-lite"/>
    </source>
</evidence>
<dbReference type="EMBL" id="BMVC01000010">
    <property type="protein sequence ID" value="GHD02741.1"/>
    <property type="molecule type" value="Genomic_DNA"/>
</dbReference>
<name>A0A918X1T3_9ACTN</name>
<feature type="chain" id="PRO_5037586440" evidence="2">
    <location>
        <begin position="34"/>
        <end position="129"/>
    </location>
</feature>
<organism evidence="3 4">
    <name type="scientific">Streptomyces finlayi</name>
    <dbReference type="NCBI Taxonomy" id="67296"/>
    <lineage>
        <taxon>Bacteria</taxon>
        <taxon>Bacillati</taxon>
        <taxon>Actinomycetota</taxon>
        <taxon>Actinomycetes</taxon>
        <taxon>Kitasatosporales</taxon>
        <taxon>Streptomycetaceae</taxon>
        <taxon>Streptomyces</taxon>
    </lineage>
</organism>
<feature type="region of interest" description="Disordered" evidence="1">
    <location>
        <begin position="31"/>
        <end position="103"/>
    </location>
</feature>